<dbReference type="InterPro" id="IPR006037">
    <property type="entry name" value="RCK_C"/>
</dbReference>
<feature type="transmembrane region" description="Helical" evidence="10">
    <location>
        <begin position="363"/>
        <end position="389"/>
    </location>
</feature>
<feature type="transmembrane region" description="Helical" evidence="10">
    <location>
        <begin position="20"/>
        <end position="38"/>
    </location>
</feature>
<dbReference type="GO" id="GO:0034707">
    <property type="term" value="C:chloride channel complex"/>
    <property type="evidence" value="ECO:0007669"/>
    <property type="project" value="UniProtKB-KW"/>
</dbReference>
<feature type="transmembrane region" description="Helical" evidence="10">
    <location>
        <begin position="272"/>
        <end position="290"/>
    </location>
</feature>
<feature type="transmembrane region" description="Helical" evidence="10">
    <location>
        <begin position="189"/>
        <end position="208"/>
    </location>
</feature>
<protein>
    <submittedName>
        <fullName evidence="12">ClC family H(+)/Cl(-) exchange transporter</fullName>
    </submittedName>
</protein>
<name>A0A386H726_9CLOT</name>
<keyword evidence="8" id="KW-0868">Chloride</keyword>
<dbReference type="InterPro" id="IPR050368">
    <property type="entry name" value="ClC-type_chloride_channel"/>
</dbReference>
<accession>A0A386H726</accession>
<keyword evidence="4 10" id="KW-1133">Transmembrane helix</keyword>
<evidence type="ECO:0000256" key="8">
    <source>
        <dbReference type="ARBA" id="ARBA00023214"/>
    </source>
</evidence>
<keyword evidence="6 10" id="KW-0472">Membrane</keyword>
<feature type="transmembrane region" description="Helical" evidence="10">
    <location>
        <begin position="107"/>
        <end position="128"/>
    </location>
</feature>
<keyword evidence="7" id="KW-0869">Chloride channel</keyword>
<comment type="subcellular location">
    <subcellularLocation>
        <location evidence="1">Membrane</location>
        <topology evidence="1">Multi-pass membrane protein</topology>
    </subcellularLocation>
</comment>
<evidence type="ECO:0000313" key="12">
    <source>
        <dbReference type="EMBL" id="AYD41486.1"/>
    </source>
</evidence>
<evidence type="ECO:0000256" key="1">
    <source>
        <dbReference type="ARBA" id="ARBA00004141"/>
    </source>
</evidence>
<dbReference type="PRINTS" id="PR00762">
    <property type="entry name" value="CLCHANNEL"/>
</dbReference>
<dbReference type="GO" id="GO:0006813">
    <property type="term" value="P:potassium ion transport"/>
    <property type="evidence" value="ECO:0007669"/>
    <property type="project" value="InterPro"/>
</dbReference>
<evidence type="ECO:0000256" key="4">
    <source>
        <dbReference type="ARBA" id="ARBA00022989"/>
    </source>
</evidence>
<evidence type="ECO:0000256" key="3">
    <source>
        <dbReference type="ARBA" id="ARBA00022692"/>
    </source>
</evidence>
<dbReference type="GO" id="GO:0005254">
    <property type="term" value="F:chloride channel activity"/>
    <property type="evidence" value="ECO:0007669"/>
    <property type="project" value="UniProtKB-KW"/>
</dbReference>
<evidence type="ECO:0000313" key="13">
    <source>
        <dbReference type="Proteomes" id="UP000266301"/>
    </source>
</evidence>
<dbReference type="InterPro" id="IPR036721">
    <property type="entry name" value="RCK_C_sf"/>
</dbReference>
<keyword evidence="9" id="KW-0407">Ion channel</keyword>
<evidence type="ECO:0000256" key="10">
    <source>
        <dbReference type="SAM" id="Phobius"/>
    </source>
</evidence>
<evidence type="ECO:0000256" key="6">
    <source>
        <dbReference type="ARBA" id="ARBA00023136"/>
    </source>
</evidence>
<dbReference type="EMBL" id="CP032416">
    <property type="protein sequence ID" value="AYD41486.1"/>
    <property type="molecule type" value="Genomic_DNA"/>
</dbReference>
<feature type="transmembrane region" description="Helical" evidence="10">
    <location>
        <begin position="158"/>
        <end position="183"/>
    </location>
</feature>
<sequence>MSEENKDNILLHWYSSRLKLVLEGILVGIITGFVIVLFRVSIEKLTDAVNKIYQMIKVNLWAMPLWIILLIAVGYLLGKIVKSDPMTGGSGIPQVEGVLLRKLDMKWYRVIIGKFIGGTLGIGLGLSLGREGPSVQLGAAVGQGVSRMLKKIKIEEKYLITSGASAGLAAAFNAPLAGTIFALEEVHKNFSPLILISAFSAALSSDFITSEFFGFKPIFDFKNISPIPLRYYAFIFIFAIIIGIMGVVFNIALLKSQTLYSKLKWIPDEFNAVIPLLISVIFAFWLPYVLGGGNKLIMQLTYIHFSIGFILLLLIVKFLFTMVCYGSGAPGGIFLPLLAIGAIIGCAYGNVITNMFGINTMYINNFIILGMTGYFTAVVKSPITGIILITEMTGTFNNFLSLSIVAIIAYLTSDALGSDPIYESLLEKFLANNSKNEKVRIGNSKQKFILQISVCMGSYLDGKKVREVDWPEYCLVTEIKRGSQKIIPNGNTGISAGDYITILTNEDMAGKVNDKLMYMSQDKLYFDENKS</sequence>
<dbReference type="PROSITE" id="PS51202">
    <property type="entry name" value="RCK_C"/>
    <property type="match status" value="1"/>
</dbReference>
<feature type="transmembrane region" description="Helical" evidence="10">
    <location>
        <begin position="229"/>
        <end position="252"/>
    </location>
</feature>
<evidence type="ECO:0000256" key="5">
    <source>
        <dbReference type="ARBA" id="ARBA00023065"/>
    </source>
</evidence>
<organism evidence="12 13">
    <name type="scientific">Clostridium fermenticellae</name>
    <dbReference type="NCBI Taxonomy" id="2068654"/>
    <lineage>
        <taxon>Bacteria</taxon>
        <taxon>Bacillati</taxon>
        <taxon>Bacillota</taxon>
        <taxon>Clostridia</taxon>
        <taxon>Eubacteriales</taxon>
        <taxon>Clostridiaceae</taxon>
        <taxon>Clostridium</taxon>
    </lineage>
</organism>
<dbReference type="Gene3D" id="3.30.70.1450">
    <property type="entry name" value="Regulator of K+ conductance, C-terminal domain"/>
    <property type="match status" value="1"/>
</dbReference>
<dbReference type="AlphaFoldDB" id="A0A386H726"/>
<feature type="domain" description="RCK C-terminal" evidence="11">
    <location>
        <begin position="436"/>
        <end position="518"/>
    </location>
</feature>
<evidence type="ECO:0000256" key="2">
    <source>
        <dbReference type="ARBA" id="ARBA00022448"/>
    </source>
</evidence>
<dbReference type="KEGG" id="cfer:D4Z93_12085"/>
<proteinExistence type="predicted"/>
<dbReference type="PANTHER" id="PTHR43427">
    <property type="entry name" value="CHLORIDE CHANNEL PROTEIN CLC-E"/>
    <property type="match status" value="1"/>
</dbReference>
<dbReference type="InterPro" id="IPR001807">
    <property type="entry name" value="ClC"/>
</dbReference>
<feature type="transmembrane region" description="Helical" evidence="10">
    <location>
        <begin position="332"/>
        <end position="351"/>
    </location>
</feature>
<dbReference type="Proteomes" id="UP000266301">
    <property type="component" value="Chromosome"/>
</dbReference>
<keyword evidence="13" id="KW-1185">Reference proteome</keyword>
<keyword evidence="3 10" id="KW-0812">Transmembrane</keyword>
<reference evidence="12 13" key="1">
    <citation type="journal article" date="2019" name="Int. J. Syst. Evol. Microbiol.">
        <title>Clostridium fermenticellae sp. nov., isolated from the mud in a fermentation cellar for the production of the Chinese liquor, baijiu.</title>
        <authorList>
            <person name="Xu P.X."/>
            <person name="Chai L.J."/>
            <person name="Qiu T."/>
            <person name="Zhang X.J."/>
            <person name="Lu Z.M."/>
            <person name="Xiao C."/>
            <person name="Wang S.T."/>
            <person name="Shen C.H."/>
            <person name="Shi J.S."/>
            <person name="Xu Z.H."/>
        </authorList>
    </citation>
    <scope>NUCLEOTIDE SEQUENCE [LARGE SCALE GENOMIC DNA]</scope>
    <source>
        <strain evidence="12 13">JN500901</strain>
    </source>
</reference>
<dbReference type="InterPro" id="IPR014743">
    <property type="entry name" value="Cl-channel_core"/>
</dbReference>
<dbReference type="GO" id="GO:0008324">
    <property type="term" value="F:monoatomic cation transmembrane transporter activity"/>
    <property type="evidence" value="ECO:0007669"/>
    <property type="project" value="InterPro"/>
</dbReference>
<dbReference type="OrthoDB" id="9812438at2"/>
<keyword evidence="5" id="KW-0406">Ion transport</keyword>
<dbReference type="Gene3D" id="1.10.3080.10">
    <property type="entry name" value="Clc chloride channel"/>
    <property type="match status" value="1"/>
</dbReference>
<dbReference type="CDD" id="cd01031">
    <property type="entry name" value="EriC"/>
    <property type="match status" value="1"/>
</dbReference>
<evidence type="ECO:0000256" key="9">
    <source>
        <dbReference type="ARBA" id="ARBA00023303"/>
    </source>
</evidence>
<feature type="transmembrane region" description="Helical" evidence="10">
    <location>
        <begin position="302"/>
        <end position="320"/>
    </location>
</feature>
<gene>
    <name evidence="12" type="ORF">D4Z93_12085</name>
</gene>
<dbReference type="SUPFAM" id="SSF116726">
    <property type="entry name" value="TrkA C-terminal domain-like"/>
    <property type="match status" value="1"/>
</dbReference>
<evidence type="ECO:0000259" key="11">
    <source>
        <dbReference type="PROSITE" id="PS51202"/>
    </source>
</evidence>
<evidence type="ECO:0000256" key="7">
    <source>
        <dbReference type="ARBA" id="ARBA00023173"/>
    </source>
</evidence>
<dbReference type="Pfam" id="PF00654">
    <property type="entry name" value="Voltage_CLC"/>
    <property type="match status" value="1"/>
</dbReference>
<dbReference type="SUPFAM" id="SSF81340">
    <property type="entry name" value="Clc chloride channel"/>
    <property type="match status" value="1"/>
</dbReference>
<dbReference type="PANTHER" id="PTHR43427:SF6">
    <property type="entry name" value="CHLORIDE CHANNEL PROTEIN CLC-E"/>
    <property type="match status" value="1"/>
</dbReference>
<dbReference type="Pfam" id="PF02080">
    <property type="entry name" value="TrkA_C"/>
    <property type="match status" value="1"/>
</dbReference>
<feature type="transmembrane region" description="Helical" evidence="10">
    <location>
        <begin position="58"/>
        <end position="77"/>
    </location>
</feature>
<keyword evidence="2" id="KW-0813">Transport</keyword>